<dbReference type="Proteomes" id="UP000321577">
    <property type="component" value="Unassembled WGS sequence"/>
</dbReference>
<dbReference type="EMBL" id="BKAG01000001">
    <property type="protein sequence ID" value="GEP40778.1"/>
    <property type="molecule type" value="Genomic_DNA"/>
</dbReference>
<evidence type="ECO:0000313" key="2">
    <source>
        <dbReference type="EMBL" id="GEP40778.1"/>
    </source>
</evidence>
<feature type="signal peptide" evidence="1">
    <location>
        <begin position="1"/>
        <end position="31"/>
    </location>
</feature>
<accession>A0A512M248</accession>
<comment type="caution">
    <text evidence="2">The sequence shown here is derived from an EMBL/GenBank/DDBJ whole genome shotgun (WGS) entry which is preliminary data.</text>
</comment>
<evidence type="ECO:0000256" key="1">
    <source>
        <dbReference type="SAM" id="SignalP"/>
    </source>
</evidence>
<proteinExistence type="predicted"/>
<dbReference type="InterPro" id="IPR010702">
    <property type="entry name" value="Pectate_lyase_2"/>
</dbReference>
<dbReference type="Gene3D" id="1.50.10.20">
    <property type="match status" value="1"/>
</dbReference>
<sequence length="536" mass="60159">MESMSSRRQSFGGLLVLISALALGGNANAQAAAPDSMAIVKRFADAMIDHSRENLPHKEVPLFPLTLLRDSYQIPRIKVGNLVNARVPQEFKTTANIHHDLNLYQIFDALSVITGDPKYAAESEKVIGWFLKHCQEPQYGFFCWGEHLGWDLLRNDPGGYLLDKPKDSMIHEFYRPWIFWERSWKLAPEACHRFAQALWRNQINHDGGTISFSRHAMILSKSTSRRGHDFPRHGGFYIGTWGADYRHTKDAEILEAVDKLVAFYEGRRNAKSGAIPHGSGDFAIDKSGKKTDYVYTQSPVALAIELGYAADAMPEDLKKRMLALADGIDTCFLATPHDPGPGGKGFVLFCDPTTLEPAEYWMTKEDLDSGKPPRRVPYTGGWRSAYSGEHPHTWVVPTLIARYQQTNKEGYKKLLVACADNYLTADPESGLGQPSKKGERGPDIEAGSIGNVIVLLNEVHKLTKEEKYLARAEWYAAWAVKKFWPDEHPLPRASVKENIYSAASRCDTLALAMLQTAMLRKDPEKEKALRLIATDR</sequence>
<keyword evidence="3" id="KW-1185">Reference proteome</keyword>
<dbReference type="AlphaFoldDB" id="A0A512M248"/>
<organism evidence="2 3">
    <name type="scientific">Brevifollis gellanilyticus</name>
    <dbReference type="NCBI Taxonomy" id="748831"/>
    <lineage>
        <taxon>Bacteria</taxon>
        <taxon>Pseudomonadati</taxon>
        <taxon>Verrucomicrobiota</taxon>
        <taxon>Verrucomicrobiia</taxon>
        <taxon>Verrucomicrobiales</taxon>
        <taxon>Verrucomicrobiaceae</taxon>
    </lineage>
</organism>
<protein>
    <recommendedName>
        <fullName evidence="4">Pectate lyase</fullName>
    </recommendedName>
</protein>
<dbReference type="InterPro" id="IPR008928">
    <property type="entry name" value="6-hairpin_glycosidase_sf"/>
</dbReference>
<dbReference type="GO" id="GO:0016837">
    <property type="term" value="F:carbon-oxygen lyase activity, acting on polysaccharides"/>
    <property type="evidence" value="ECO:0007669"/>
    <property type="project" value="InterPro"/>
</dbReference>
<keyword evidence="1" id="KW-0732">Signal</keyword>
<dbReference type="GO" id="GO:0045490">
    <property type="term" value="P:pectin catabolic process"/>
    <property type="evidence" value="ECO:0007669"/>
    <property type="project" value="InterPro"/>
</dbReference>
<gene>
    <name evidence="2" type="ORF">BGE01nite_00690</name>
</gene>
<reference evidence="2 3" key="1">
    <citation type="submission" date="2019-07" db="EMBL/GenBank/DDBJ databases">
        <title>Whole genome shotgun sequence of Brevifollis gellanilyticus NBRC 108608.</title>
        <authorList>
            <person name="Hosoyama A."/>
            <person name="Uohara A."/>
            <person name="Ohji S."/>
            <person name="Ichikawa N."/>
        </authorList>
    </citation>
    <scope>NUCLEOTIDE SEQUENCE [LARGE SCALE GENOMIC DNA]</scope>
    <source>
        <strain evidence="2 3">NBRC 108608</strain>
    </source>
</reference>
<evidence type="ECO:0008006" key="4">
    <source>
        <dbReference type="Google" id="ProtNLM"/>
    </source>
</evidence>
<feature type="chain" id="PRO_5021977391" description="Pectate lyase" evidence="1">
    <location>
        <begin position="32"/>
        <end position="536"/>
    </location>
</feature>
<dbReference type="Pfam" id="PF06917">
    <property type="entry name" value="Pectate_lyase_2"/>
    <property type="match status" value="1"/>
</dbReference>
<evidence type="ECO:0000313" key="3">
    <source>
        <dbReference type="Proteomes" id="UP000321577"/>
    </source>
</evidence>
<dbReference type="GO" id="GO:0042597">
    <property type="term" value="C:periplasmic space"/>
    <property type="evidence" value="ECO:0007669"/>
    <property type="project" value="InterPro"/>
</dbReference>
<name>A0A512M248_9BACT</name>
<dbReference type="SUPFAM" id="SSF48208">
    <property type="entry name" value="Six-hairpin glycosidases"/>
    <property type="match status" value="2"/>
</dbReference>